<dbReference type="EMBL" id="VWPJ01000005">
    <property type="protein sequence ID" value="KAA5606151.1"/>
    <property type="molecule type" value="Genomic_DNA"/>
</dbReference>
<dbReference type="Pfam" id="PF07167">
    <property type="entry name" value="PhaC_N"/>
    <property type="match status" value="1"/>
</dbReference>
<keyword evidence="3" id="KW-0808">Transferase</keyword>
<organism evidence="7 8">
    <name type="scientific">Roseospira marina</name>
    <dbReference type="NCBI Taxonomy" id="140057"/>
    <lineage>
        <taxon>Bacteria</taxon>
        <taxon>Pseudomonadati</taxon>
        <taxon>Pseudomonadota</taxon>
        <taxon>Alphaproteobacteria</taxon>
        <taxon>Rhodospirillales</taxon>
        <taxon>Rhodospirillaceae</taxon>
        <taxon>Roseospira</taxon>
    </lineage>
</organism>
<evidence type="ECO:0000313" key="8">
    <source>
        <dbReference type="Proteomes" id="UP000324065"/>
    </source>
</evidence>
<dbReference type="AlphaFoldDB" id="A0A5M6ICZ8"/>
<evidence type="ECO:0000259" key="6">
    <source>
        <dbReference type="Pfam" id="PF07167"/>
    </source>
</evidence>
<sequence length="624" mass="69315">MDGPPERMVYKTGGCPGPERSSSPHGDLRQTKVTDGMANDVTTEQWTRYMTLVQRAQTLFARAQARATAKATGGEFSIVDVKSVTSAFLRVWAELAQRPADLWAFQANAVLKVSQAWMTAWTEPPPETDPAARDRRFRDPGWTADPLSRALRDSHLALEAATQDMLATLPKGTKEQLRVEFYTRQILSALSPSNILTLNPAARARLLETGGASLLDGLENLLDDLDRGKGRLDIATNDQTAFVVGRDLATTPGKVVFQNDMMQLIQYTPLTETQHARPLLFVPPWINKFYILDMREKNSLVRYALSRGHTVFVISWINPGPEHADRGFDAYMTNGPLAALDVIETATGARTVNILGFCIGGILVTATLAYLAARGEADRVGTATTLATMVDFTDVGEIGVFIDNDRVRALRQHMKDTGYLENYHLQDMFAMIRENDLVWSFHVMNYLMGRKPPAFDLLFWNSDSTRLPAAMLTWYLEKVYIENGLRQPGYLSLNGTPIALGRIETPFFVLATKEDHIAPWRSVYPTTGLLSGEVRFVLGGSGHIAGAINPPQEPPKYGYWTRDDAPETPEAWLAGARYTEGSWWPMWGDWLDAHCPEARVPARVPGEGALPALEDAPGSYVRMR</sequence>
<reference evidence="7 8" key="1">
    <citation type="submission" date="2019-09" db="EMBL/GenBank/DDBJ databases">
        <title>Genome sequence of Roseospira marina, one of the more divergent members of the non-sulfur purple photosynthetic bacterial family, the Rhodospirillaceae.</title>
        <authorList>
            <person name="Meyer T."/>
            <person name="Kyndt J."/>
        </authorList>
    </citation>
    <scope>NUCLEOTIDE SEQUENCE [LARGE SCALE GENOMIC DNA]</scope>
    <source>
        <strain evidence="7 8">DSM 15113</strain>
    </source>
</reference>
<proteinExistence type="predicted"/>
<accession>A0A5M6ICZ8</accession>
<evidence type="ECO:0000256" key="2">
    <source>
        <dbReference type="ARBA" id="ARBA00022490"/>
    </source>
</evidence>
<dbReference type="PANTHER" id="PTHR36837:SF5">
    <property type="entry name" value="POLY-3-HYDROXYBUTYRATE SYNTHASE"/>
    <property type="match status" value="1"/>
</dbReference>
<dbReference type="InterPro" id="IPR010963">
    <property type="entry name" value="PHA_synth_I"/>
</dbReference>
<dbReference type="GO" id="GO:0016746">
    <property type="term" value="F:acyltransferase activity"/>
    <property type="evidence" value="ECO:0007669"/>
    <property type="project" value="UniProtKB-KW"/>
</dbReference>
<dbReference type="InterPro" id="IPR051321">
    <property type="entry name" value="PHA/PHB_synthase"/>
</dbReference>
<comment type="subcellular location">
    <subcellularLocation>
        <location evidence="1">Cytoplasm</location>
    </subcellularLocation>
</comment>
<feature type="domain" description="Poly-beta-hydroxybutyrate polymerase N-terminal" evidence="6">
    <location>
        <begin position="133"/>
        <end position="304"/>
    </location>
</feature>
<evidence type="ECO:0000256" key="3">
    <source>
        <dbReference type="ARBA" id="ARBA00022679"/>
    </source>
</evidence>
<evidence type="ECO:0000256" key="1">
    <source>
        <dbReference type="ARBA" id="ARBA00004496"/>
    </source>
</evidence>
<dbReference type="GO" id="GO:0042619">
    <property type="term" value="P:poly-hydroxybutyrate biosynthetic process"/>
    <property type="evidence" value="ECO:0007669"/>
    <property type="project" value="InterPro"/>
</dbReference>
<dbReference type="PANTHER" id="PTHR36837">
    <property type="entry name" value="POLY(3-HYDROXYALKANOATE) POLYMERASE SUBUNIT PHAC"/>
    <property type="match status" value="1"/>
</dbReference>
<evidence type="ECO:0000256" key="4">
    <source>
        <dbReference type="ARBA" id="ARBA00023315"/>
    </source>
</evidence>
<keyword evidence="2" id="KW-0963">Cytoplasm</keyword>
<name>A0A5M6ICZ8_9PROT</name>
<dbReference type="OrthoDB" id="7208816at2"/>
<dbReference type="GO" id="GO:0005737">
    <property type="term" value="C:cytoplasm"/>
    <property type="evidence" value="ECO:0007669"/>
    <property type="project" value="UniProtKB-SubCell"/>
</dbReference>
<comment type="caution">
    <text evidence="7">The sequence shown here is derived from an EMBL/GenBank/DDBJ whole genome shotgun (WGS) entry which is preliminary data.</text>
</comment>
<evidence type="ECO:0000256" key="5">
    <source>
        <dbReference type="SAM" id="MobiDB-lite"/>
    </source>
</evidence>
<feature type="region of interest" description="Disordered" evidence="5">
    <location>
        <begin position="1"/>
        <end position="31"/>
    </location>
</feature>
<dbReference type="NCBIfam" id="TIGR01838">
    <property type="entry name" value="PHA_synth_I"/>
    <property type="match status" value="1"/>
</dbReference>
<keyword evidence="8" id="KW-1185">Reference proteome</keyword>
<evidence type="ECO:0000313" key="7">
    <source>
        <dbReference type="EMBL" id="KAA5606151.1"/>
    </source>
</evidence>
<dbReference type="SUPFAM" id="SSF53474">
    <property type="entry name" value="alpha/beta-Hydrolases"/>
    <property type="match status" value="1"/>
</dbReference>
<gene>
    <name evidence="7" type="primary">phaC</name>
    <name evidence="7" type="ORF">F1188_06900</name>
</gene>
<protein>
    <submittedName>
        <fullName evidence="7">Class I poly(R)-hydroxyalkanoic acid synthase</fullName>
    </submittedName>
</protein>
<dbReference type="InterPro" id="IPR029058">
    <property type="entry name" value="AB_hydrolase_fold"/>
</dbReference>
<keyword evidence="4" id="KW-0012">Acyltransferase</keyword>
<dbReference type="Gene3D" id="3.40.50.1820">
    <property type="entry name" value="alpha/beta hydrolase"/>
    <property type="match status" value="1"/>
</dbReference>
<dbReference type="Proteomes" id="UP000324065">
    <property type="component" value="Unassembled WGS sequence"/>
</dbReference>
<dbReference type="InterPro" id="IPR010941">
    <property type="entry name" value="PhaC_N"/>
</dbReference>